<accession>A0A2R5FIQ9</accession>
<evidence type="ECO:0000259" key="2">
    <source>
        <dbReference type="SMART" id="SM00062"/>
    </source>
</evidence>
<dbReference type="InterPro" id="IPR001638">
    <property type="entry name" value="Solute-binding_3/MltF_N"/>
</dbReference>
<evidence type="ECO:0000256" key="1">
    <source>
        <dbReference type="ARBA" id="ARBA00010742"/>
    </source>
</evidence>
<dbReference type="Proteomes" id="UP000245124">
    <property type="component" value="Unassembled WGS sequence"/>
</dbReference>
<dbReference type="PANTHER" id="PTHR30024:SF42">
    <property type="entry name" value="ALIPHATIC SULFONATES-BINDING PROTEIN-RELATED"/>
    <property type="match status" value="1"/>
</dbReference>
<reference evidence="3 4" key="1">
    <citation type="submission" date="2017-06" db="EMBL/GenBank/DDBJ databases">
        <title>Genome sequencing of cyanobaciteial culture collection at National Institute for Environmental Studies (NIES).</title>
        <authorList>
            <person name="Hirose Y."/>
            <person name="Shimura Y."/>
            <person name="Fujisawa T."/>
            <person name="Nakamura Y."/>
            <person name="Kawachi M."/>
        </authorList>
    </citation>
    <scope>NUCLEOTIDE SEQUENCE [LARGE SCALE GENOMIC DNA]</scope>
    <source>
        <strain evidence="3 4">NIES-4072</strain>
    </source>
</reference>
<dbReference type="AlphaFoldDB" id="A0A2R5FIQ9"/>
<dbReference type="EMBL" id="BDUD01000001">
    <property type="protein sequence ID" value="GBG18617.1"/>
    <property type="molecule type" value="Genomic_DNA"/>
</dbReference>
<comment type="similarity">
    <text evidence="1">Belongs to the bacterial solute-binding protein SsuA/TauA family.</text>
</comment>
<proteinExistence type="inferred from homology"/>
<dbReference type="PANTHER" id="PTHR30024">
    <property type="entry name" value="ALIPHATIC SULFONATES-BINDING PROTEIN-RELATED"/>
    <property type="match status" value="1"/>
</dbReference>
<sequence length="399" mass="43431">MLWFPVGTSSISKNIAIFNSVRYPDRPNPLTPNSLREGGKIQSFSPKRREVKTVLHPIENGYKLPSKLSISVACVLLLLTTACSQSETKSAQSIEAVNVNNAVAANNISTLRIGYVGSSEPTGALGWAKKKGILERELQKLGFKNITFARFPNGPDLNEALVAGQLDVGSLGDTPAIVLRARGQETRLLRISQFNTTAWLVAKKNGARSLAELKGQKIATQKGSYMHRYLLGLLAEAKIAKDVKVVHLMTTEAKGALERGDIAAYATSSDLGPFLKSQGFPVIDSSANHQGLSGTSLVVATESFLAKQPDFPQKFNAILTEAAKDLKANSEEYYQYHAQTTKYPINIIKVSFPLKQVSEEPLPAEGVKLLEGTKKFLVSQGLAKSDFKLTDWVAKEQSR</sequence>
<dbReference type="SMART" id="SM00062">
    <property type="entry name" value="PBPb"/>
    <property type="match status" value="1"/>
</dbReference>
<feature type="domain" description="Solute-binding protein family 3/N-terminal" evidence="2">
    <location>
        <begin position="110"/>
        <end position="337"/>
    </location>
</feature>
<keyword evidence="4" id="KW-1185">Reference proteome</keyword>
<gene>
    <name evidence="3" type="ORF">NIES4072_22820</name>
</gene>
<comment type="caution">
    <text evidence="3">The sequence shown here is derived from an EMBL/GenBank/DDBJ whole genome shotgun (WGS) entry which is preliminary data.</text>
</comment>
<evidence type="ECO:0000313" key="3">
    <source>
        <dbReference type="EMBL" id="GBG18617.1"/>
    </source>
</evidence>
<dbReference type="OrthoDB" id="286202at2"/>
<name>A0A2R5FIQ9_NOSCO</name>
<dbReference type="SUPFAM" id="SSF53850">
    <property type="entry name" value="Periplasmic binding protein-like II"/>
    <property type="match status" value="1"/>
</dbReference>
<dbReference type="Pfam" id="PF09084">
    <property type="entry name" value="NMT1"/>
    <property type="match status" value="1"/>
</dbReference>
<dbReference type="RefSeq" id="WP_109008599.1">
    <property type="nucleotide sequence ID" value="NZ_BDUD01000001.1"/>
</dbReference>
<protein>
    <submittedName>
        <fullName evidence="3">Aliphatic sulfonate ABC transporter periplasmic ligand-binding protein</fullName>
    </submittedName>
</protein>
<dbReference type="Gene3D" id="3.40.190.10">
    <property type="entry name" value="Periplasmic binding protein-like II"/>
    <property type="match status" value="2"/>
</dbReference>
<organism evidence="3 4">
    <name type="scientific">Nostoc commune NIES-4072</name>
    <dbReference type="NCBI Taxonomy" id="2005467"/>
    <lineage>
        <taxon>Bacteria</taxon>
        <taxon>Bacillati</taxon>
        <taxon>Cyanobacteriota</taxon>
        <taxon>Cyanophyceae</taxon>
        <taxon>Nostocales</taxon>
        <taxon>Nostocaceae</taxon>
        <taxon>Nostoc</taxon>
    </lineage>
</organism>
<dbReference type="InterPro" id="IPR015168">
    <property type="entry name" value="SsuA/THI5"/>
</dbReference>
<evidence type="ECO:0000313" key="4">
    <source>
        <dbReference type="Proteomes" id="UP000245124"/>
    </source>
</evidence>